<evidence type="ECO:0000313" key="2">
    <source>
        <dbReference type="Proteomes" id="UP000683925"/>
    </source>
</evidence>
<reference evidence="1" key="1">
    <citation type="submission" date="2021-01" db="EMBL/GenBank/DDBJ databases">
        <authorList>
            <consortium name="Genoscope - CEA"/>
            <person name="William W."/>
        </authorList>
    </citation>
    <scope>NUCLEOTIDE SEQUENCE</scope>
</reference>
<proteinExistence type="predicted"/>
<comment type="caution">
    <text evidence="1">The sequence shown here is derived from an EMBL/GenBank/DDBJ whole genome shotgun (WGS) entry which is preliminary data.</text>
</comment>
<evidence type="ECO:0000313" key="1">
    <source>
        <dbReference type="EMBL" id="CAD8205086.1"/>
    </source>
</evidence>
<dbReference type="OrthoDB" id="307388at2759"/>
<keyword evidence="2" id="KW-1185">Reference proteome</keyword>
<accession>A0A8S1XU89</accession>
<sequence length="384" mass="45964">MIIYMIQIIFPQLNNHFYEDKNPDYAKPIKFYIDEALKLLQKPIPIETRFSLKINNEEKDITYDLSSLLINTSSRITILLDASIKITIIFETKEEQITLDYNTFDNLFLLEMQLKTTYNLSPYSLNFFHKQNKLPKEKTLIDLSILNDSVINCEIIGTYLIKYEVETSIEINIYSTMDQVYQQVQQFFNLQQEFQLYFQETLLKKKTLDRELFFYETQIKPYCEIKLKITSKVAMYIYIETIKKFDCYLVSQDLKFKDLKNYLIGQCQIDEHCSYQFIVENQILFDDQFISHLSKQQLSKVFTLKAVDESIKFYICEKELECFKIIVEMNQNNQIQDLENIKQLMGQQCQFYFKNQLLNKQDTFQQINLNNKDIICYEVQSAYN</sequence>
<dbReference type="EMBL" id="CAJJDP010000135">
    <property type="protein sequence ID" value="CAD8205086.1"/>
    <property type="molecule type" value="Genomic_DNA"/>
</dbReference>
<dbReference type="AlphaFoldDB" id="A0A8S1XU89"/>
<name>A0A8S1XU89_PAROT</name>
<protein>
    <recommendedName>
        <fullName evidence="3">Ubiquitin-like domain-containing protein</fullName>
    </recommendedName>
</protein>
<dbReference type="Proteomes" id="UP000683925">
    <property type="component" value="Unassembled WGS sequence"/>
</dbReference>
<dbReference type="OMA" id="DDQFISH"/>
<organism evidence="1 2">
    <name type="scientific">Paramecium octaurelia</name>
    <dbReference type="NCBI Taxonomy" id="43137"/>
    <lineage>
        <taxon>Eukaryota</taxon>
        <taxon>Sar</taxon>
        <taxon>Alveolata</taxon>
        <taxon>Ciliophora</taxon>
        <taxon>Intramacronucleata</taxon>
        <taxon>Oligohymenophorea</taxon>
        <taxon>Peniculida</taxon>
        <taxon>Parameciidae</taxon>
        <taxon>Paramecium</taxon>
    </lineage>
</organism>
<evidence type="ECO:0008006" key="3">
    <source>
        <dbReference type="Google" id="ProtNLM"/>
    </source>
</evidence>
<gene>
    <name evidence="1" type="ORF">POCTA_138.1.T1340125</name>
</gene>